<dbReference type="InterPro" id="IPR029039">
    <property type="entry name" value="Flavoprotein-like_sf"/>
</dbReference>
<dbReference type="GO" id="GO:0009055">
    <property type="term" value="F:electron transfer activity"/>
    <property type="evidence" value="ECO:0007669"/>
    <property type="project" value="InterPro"/>
</dbReference>
<evidence type="ECO:0000313" key="1">
    <source>
        <dbReference type="EMBL" id="SFG93059.1"/>
    </source>
</evidence>
<proteinExistence type="predicted"/>
<dbReference type="PROSITE" id="PS00201">
    <property type="entry name" value="FLAVODOXIN"/>
    <property type="match status" value="1"/>
</dbReference>
<dbReference type="SUPFAM" id="SSF52218">
    <property type="entry name" value="Flavoproteins"/>
    <property type="match status" value="1"/>
</dbReference>
<dbReference type="Gene3D" id="3.40.50.360">
    <property type="match status" value="1"/>
</dbReference>
<gene>
    <name evidence="1" type="ORF">SAMN05660649_03183</name>
</gene>
<organism evidence="1 2">
    <name type="scientific">Desulfotruncus arcticus DSM 17038</name>
    <dbReference type="NCBI Taxonomy" id="1121424"/>
    <lineage>
        <taxon>Bacteria</taxon>
        <taxon>Bacillati</taxon>
        <taxon>Bacillota</taxon>
        <taxon>Clostridia</taxon>
        <taxon>Eubacteriales</taxon>
        <taxon>Desulfallaceae</taxon>
        <taxon>Desulfotruncus</taxon>
    </lineage>
</organism>
<accession>A0A1I2VXE6</accession>
<dbReference type="GO" id="GO:0010181">
    <property type="term" value="F:FMN binding"/>
    <property type="evidence" value="ECO:0007669"/>
    <property type="project" value="InterPro"/>
</dbReference>
<sequence>MKALVIYFSQTGNTRRIAKCIRNGIMDVTGQCPLSHSQGNLAPATLTFNYWYAYNNVNIFAVKFGG</sequence>
<name>A0A1I2VXE6_9FIRM</name>
<dbReference type="Proteomes" id="UP000199337">
    <property type="component" value="Unassembled WGS sequence"/>
</dbReference>
<protein>
    <recommendedName>
        <fullName evidence="3">Flavodoxin</fullName>
    </recommendedName>
</protein>
<dbReference type="InterPro" id="IPR001226">
    <property type="entry name" value="Flavodoxin_CS"/>
</dbReference>
<evidence type="ECO:0000313" key="2">
    <source>
        <dbReference type="Proteomes" id="UP000199337"/>
    </source>
</evidence>
<keyword evidence="2" id="KW-1185">Reference proteome</keyword>
<dbReference type="EMBL" id="FOOX01000012">
    <property type="protein sequence ID" value="SFG93059.1"/>
    <property type="molecule type" value="Genomic_DNA"/>
</dbReference>
<dbReference type="STRING" id="341036.SAMN05660649_03183"/>
<reference evidence="2" key="1">
    <citation type="submission" date="2016-10" db="EMBL/GenBank/DDBJ databases">
        <authorList>
            <person name="Varghese N."/>
            <person name="Submissions S."/>
        </authorList>
    </citation>
    <scope>NUCLEOTIDE SEQUENCE [LARGE SCALE GENOMIC DNA]</scope>
    <source>
        <strain evidence="2">DSM 17038</strain>
    </source>
</reference>
<dbReference type="AlphaFoldDB" id="A0A1I2VXE6"/>
<evidence type="ECO:0008006" key="3">
    <source>
        <dbReference type="Google" id="ProtNLM"/>
    </source>
</evidence>